<dbReference type="EMBL" id="SOEB01000002">
    <property type="protein sequence ID" value="TDX33222.1"/>
    <property type="molecule type" value="Genomic_DNA"/>
</dbReference>
<dbReference type="PRINTS" id="PR00035">
    <property type="entry name" value="HTHGNTR"/>
</dbReference>
<evidence type="ECO:0000259" key="4">
    <source>
        <dbReference type="PROSITE" id="PS50949"/>
    </source>
</evidence>
<gene>
    <name evidence="5" type="ORF">EV657_10297</name>
</gene>
<dbReference type="Gene3D" id="1.20.120.530">
    <property type="entry name" value="GntR ligand-binding domain-like"/>
    <property type="match status" value="1"/>
</dbReference>
<dbReference type="PROSITE" id="PS50949">
    <property type="entry name" value="HTH_GNTR"/>
    <property type="match status" value="1"/>
</dbReference>
<keyword evidence="2" id="KW-0238">DNA-binding</keyword>
<dbReference type="CDD" id="cd07377">
    <property type="entry name" value="WHTH_GntR"/>
    <property type="match status" value="1"/>
</dbReference>
<dbReference type="PANTHER" id="PTHR43537:SF5">
    <property type="entry name" value="UXU OPERON TRANSCRIPTIONAL REGULATOR"/>
    <property type="match status" value="1"/>
</dbReference>
<dbReference type="Pfam" id="PF00392">
    <property type="entry name" value="GntR"/>
    <property type="match status" value="1"/>
</dbReference>
<dbReference type="SMART" id="SM00345">
    <property type="entry name" value="HTH_GNTR"/>
    <property type="match status" value="1"/>
</dbReference>
<dbReference type="GO" id="GO:0003700">
    <property type="term" value="F:DNA-binding transcription factor activity"/>
    <property type="evidence" value="ECO:0007669"/>
    <property type="project" value="InterPro"/>
</dbReference>
<dbReference type="InterPro" id="IPR036388">
    <property type="entry name" value="WH-like_DNA-bd_sf"/>
</dbReference>
<dbReference type="InterPro" id="IPR008920">
    <property type="entry name" value="TF_FadR/GntR_C"/>
</dbReference>
<dbReference type="InterPro" id="IPR036390">
    <property type="entry name" value="WH_DNA-bd_sf"/>
</dbReference>
<dbReference type="AlphaFoldDB" id="A0A4V3GV26"/>
<proteinExistence type="predicted"/>
<dbReference type="SMART" id="SM00895">
    <property type="entry name" value="FCD"/>
    <property type="match status" value="1"/>
</dbReference>
<feature type="domain" description="HTH gntR-type" evidence="4">
    <location>
        <begin position="8"/>
        <end position="76"/>
    </location>
</feature>
<dbReference type="Pfam" id="PF07729">
    <property type="entry name" value="FCD"/>
    <property type="match status" value="1"/>
</dbReference>
<reference evidence="5 6" key="1">
    <citation type="submission" date="2019-03" db="EMBL/GenBank/DDBJ databases">
        <title>Genomic Encyclopedia of Type Strains, Phase IV (KMG-IV): sequencing the most valuable type-strain genomes for metagenomic binning, comparative biology and taxonomic classification.</title>
        <authorList>
            <person name="Goeker M."/>
        </authorList>
    </citation>
    <scope>NUCLEOTIDE SEQUENCE [LARGE SCALE GENOMIC DNA]</scope>
    <source>
        <strain evidence="5 6">JA181</strain>
    </source>
</reference>
<evidence type="ECO:0000313" key="6">
    <source>
        <dbReference type="Proteomes" id="UP000295484"/>
    </source>
</evidence>
<name>A0A4V3GV26_9RHOB</name>
<evidence type="ECO:0000313" key="5">
    <source>
        <dbReference type="EMBL" id="TDX33222.1"/>
    </source>
</evidence>
<dbReference type="Gene3D" id="1.10.10.10">
    <property type="entry name" value="Winged helix-like DNA-binding domain superfamily/Winged helix DNA-binding domain"/>
    <property type="match status" value="1"/>
</dbReference>
<protein>
    <submittedName>
        <fullName evidence="5">GntR family transcriptional regulator</fullName>
    </submittedName>
</protein>
<dbReference type="InterPro" id="IPR000524">
    <property type="entry name" value="Tscrpt_reg_HTH_GntR"/>
</dbReference>
<dbReference type="PANTHER" id="PTHR43537">
    <property type="entry name" value="TRANSCRIPTIONAL REGULATOR, GNTR FAMILY"/>
    <property type="match status" value="1"/>
</dbReference>
<dbReference type="GO" id="GO:0003677">
    <property type="term" value="F:DNA binding"/>
    <property type="evidence" value="ECO:0007669"/>
    <property type="project" value="UniProtKB-KW"/>
</dbReference>
<sequence>MISHDDKVPVAQATARHLQEMIRSGELKRGEKMPSQRVLSDRLKVSRPTLREALLTLETLGLVRTLPARGTFVVDPEGEDRLPSPWRYDGAFSIGDVFQSRLLIETELCRLAAGHLGAADLDALEHANATFESAWNQGDLVAHVEADLRLHETIARACPNRMLWRLYQSVQSLLTESQRQPVPNTACARMAQSIAEHRQIIAALRAGDGAGSAAAMGAHIRNTASSAGIVLA</sequence>
<dbReference type="InterPro" id="IPR011711">
    <property type="entry name" value="GntR_C"/>
</dbReference>
<keyword evidence="3" id="KW-0804">Transcription</keyword>
<dbReference type="Proteomes" id="UP000295484">
    <property type="component" value="Unassembled WGS sequence"/>
</dbReference>
<accession>A0A4V3GV26</accession>
<comment type="caution">
    <text evidence="5">The sequence shown here is derived from an EMBL/GenBank/DDBJ whole genome shotgun (WGS) entry which is preliminary data.</text>
</comment>
<organism evidence="5 6">
    <name type="scientific">Rhodovulum visakhapatnamense</name>
    <dbReference type="NCBI Taxonomy" id="364297"/>
    <lineage>
        <taxon>Bacteria</taxon>
        <taxon>Pseudomonadati</taxon>
        <taxon>Pseudomonadota</taxon>
        <taxon>Alphaproteobacteria</taxon>
        <taxon>Rhodobacterales</taxon>
        <taxon>Paracoccaceae</taxon>
        <taxon>Rhodovulum</taxon>
    </lineage>
</organism>
<evidence type="ECO:0000256" key="1">
    <source>
        <dbReference type="ARBA" id="ARBA00023015"/>
    </source>
</evidence>
<evidence type="ECO:0000256" key="2">
    <source>
        <dbReference type="ARBA" id="ARBA00023125"/>
    </source>
</evidence>
<dbReference type="SUPFAM" id="SSF46785">
    <property type="entry name" value="Winged helix' DNA-binding domain"/>
    <property type="match status" value="1"/>
</dbReference>
<evidence type="ECO:0000256" key="3">
    <source>
        <dbReference type="ARBA" id="ARBA00023163"/>
    </source>
</evidence>
<keyword evidence="1" id="KW-0805">Transcription regulation</keyword>
<dbReference type="SUPFAM" id="SSF48008">
    <property type="entry name" value="GntR ligand-binding domain-like"/>
    <property type="match status" value="1"/>
</dbReference>